<name>A0A2R6C413_9ARCH</name>
<evidence type="ECO:0000313" key="1">
    <source>
        <dbReference type="EMBL" id="PSO05506.1"/>
    </source>
</evidence>
<proteinExistence type="predicted"/>
<feature type="non-terminal residue" evidence="1">
    <location>
        <position position="1"/>
    </location>
</feature>
<dbReference type="Proteomes" id="UP000241886">
    <property type="component" value="Unassembled WGS sequence"/>
</dbReference>
<gene>
    <name evidence="1" type="ORF">B9Q13_01620</name>
</gene>
<dbReference type="AlphaFoldDB" id="A0A2R6C413"/>
<dbReference type="EMBL" id="NEXO01000027">
    <property type="protein sequence ID" value="PSO05506.1"/>
    <property type="molecule type" value="Genomic_DNA"/>
</dbReference>
<sequence>QEVHEWCEQRLLGIGVVVERPRPLLEVALKRSANRATQLEGLVDVVLEARLPRITESHATNDPRR</sequence>
<comment type="caution">
    <text evidence="1">The sequence shown here is derived from an EMBL/GenBank/DDBJ whole genome shotgun (WGS) entry which is preliminary data.</text>
</comment>
<reference evidence="1 2" key="1">
    <citation type="submission" date="2017-04" db="EMBL/GenBank/DDBJ databases">
        <title>Novel microbial lineages endemic to geothermal iron-oxide mats fill important gaps in the evolutionary history of Archaea.</title>
        <authorList>
            <person name="Jay Z.J."/>
            <person name="Beam J.P."/>
            <person name="Dlakic M."/>
            <person name="Rusch D.B."/>
            <person name="Kozubal M.A."/>
            <person name="Inskeep W.P."/>
        </authorList>
    </citation>
    <scope>NUCLEOTIDE SEQUENCE [LARGE SCALE GENOMIC DNA]</scope>
    <source>
        <strain evidence="1">ECH_B_SAG-G16</strain>
    </source>
</reference>
<protein>
    <submittedName>
        <fullName evidence="1">Uncharacterized protein</fullName>
    </submittedName>
</protein>
<evidence type="ECO:0000313" key="2">
    <source>
        <dbReference type="Proteomes" id="UP000241886"/>
    </source>
</evidence>
<accession>A0A2R6C413</accession>
<organism evidence="1 2">
    <name type="scientific">Candidatus Marsarchaeota G2 archaeon ECH_B_SAG-G16</name>
    <dbReference type="NCBI Taxonomy" id="1978167"/>
    <lineage>
        <taxon>Archaea</taxon>
        <taxon>Candidatus Marsarchaeota</taxon>
        <taxon>Candidatus Marsarchaeota group 2</taxon>
    </lineage>
</organism>